<organism evidence="3 4">
    <name type="scientific">Micractinium conductrix</name>
    <dbReference type="NCBI Taxonomy" id="554055"/>
    <lineage>
        <taxon>Eukaryota</taxon>
        <taxon>Viridiplantae</taxon>
        <taxon>Chlorophyta</taxon>
        <taxon>core chlorophytes</taxon>
        <taxon>Trebouxiophyceae</taxon>
        <taxon>Chlorellales</taxon>
        <taxon>Chlorellaceae</taxon>
        <taxon>Chlorella clade</taxon>
        <taxon>Micractinium</taxon>
    </lineage>
</organism>
<keyword evidence="1" id="KW-0812">Transmembrane</keyword>
<name>A0A2P6VC01_9CHLO</name>
<protein>
    <recommendedName>
        <fullName evidence="2">EF-hand domain-containing protein</fullName>
    </recommendedName>
</protein>
<dbReference type="GO" id="GO:0005509">
    <property type="term" value="F:calcium ion binding"/>
    <property type="evidence" value="ECO:0007669"/>
    <property type="project" value="InterPro"/>
</dbReference>
<feature type="domain" description="EF-hand" evidence="2">
    <location>
        <begin position="22"/>
        <end position="57"/>
    </location>
</feature>
<dbReference type="PROSITE" id="PS50222">
    <property type="entry name" value="EF_HAND_2"/>
    <property type="match status" value="1"/>
</dbReference>
<dbReference type="EMBL" id="LHPF02000014">
    <property type="protein sequence ID" value="PSC71581.1"/>
    <property type="molecule type" value="Genomic_DNA"/>
</dbReference>
<keyword evidence="1" id="KW-0472">Membrane</keyword>
<dbReference type="InterPro" id="IPR018247">
    <property type="entry name" value="EF_Hand_1_Ca_BS"/>
</dbReference>
<dbReference type="Proteomes" id="UP000239649">
    <property type="component" value="Unassembled WGS sequence"/>
</dbReference>
<keyword evidence="4" id="KW-1185">Reference proteome</keyword>
<dbReference type="AlphaFoldDB" id="A0A2P6VC01"/>
<gene>
    <name evidence="3" type="ORF">C2E20_5176</name>
</gene>
<feature type="transmembrane region" description="Helical" evidence="1">
    <location>
        <begin position="67"/>
        <end position="93"/>
    </location>
</feature>
<evidence type="ECO:0000313" key="4">
    <source>
        <dbReference type="Proteomes" id="UP000239649"/>
    </source>
</evidence>
<proteinExistence type="predicted"/>
<comment type="caution">
    <text evidence="3">The sequence shown here is derived from an EMBL/GenBank/DDBJ whole genome shotgun (WGS) entry which is preliminary data.</text>
</comment>
<evidence type="ECO:0000313" key="3">
    <source>
        <dbReference type="EMBL" id="PSC71581.1"/>
    </source>
</evidence>
<evidence type="ECO:0000259" key="2">
    <source>
        <dbReference type="PROSITE" id="PS50222"/>
    </source>
</evidence>
<reference evidence="3 4" key="1">
    <citation type="journal article" date="2018" name="Plant J.">
        <title>Genome sequences of Chlorella sorokiniana UTEX 1602 and Micractinium conductrix SAG 241.80: implications to maltose excretion by a green alga.</title>
        <authorList>
            <person name="Arriola M.B."/>
            <person name="Velmurugan N."/>
            <person name="Zhang Y."/>
            <person name="Plunkett M.H."/>
            <person name="Hondzo H."/>
            <person name="Barney B.M."/>
        </authorList>
    </citation>
    <scope>NUCLEOTIDE SEQUENCE [LARGE SCALE GENOMIC DNA]</scope>
    <source>
        <strain evidence="3 4">SAG 241.80</strain>
    </source>
</reference>
<dbReference type="PROSITE" id="PS00018">
    <property type="entry name" value="EF_HAND_1"/>
    <property type="match status" value="1"/>
</dbReference>
<accession>A0A2P6VC01</accession>
<evidence type="ECO:0000256" key="1">
    <source>
        <dbReference type="SAM" id="Phobius"/>
    </source>
</evidence>
<keyword evidence="1" id="KW-1133">Transmembrane helix</keyword>
<dbReference type="InterPro" id="IPR002048">
    <property type="entry name" value="EF_hand_dom"/>
</dbReference>
<sequence length="258" mass="28179">MDSEVKVADVLRQAEAGRGRLTSRTSLARAIAAADVDGDGTLSAQELFAVFASEQDARHNARFWWKLCLLMAIFTLLMLAANAGMTVAVVLMAKDTGVSTNNVMVVKGTDTPRMSFKQGNTTNTFRICGTSVNTEKKMVLIYTCVGQVLVLADDAVPFRMVKTEHVLDNGLTVDSITADMAQAPAAGRRLLYDSPPCTGCRRWSTNLCGLNICVSCTFRMFCTMIILIETIDVSDMISSSALIYRPDILNNPNVSYFY</sequence>